<dbReference type="AlphaFoldDB" id="A0AAN0ILE1"/>
<dbReference type="Gene3D" id="2.30.42.10">
    <property type="match status" value="1"/>
</dbReference>
<sequence>MAASSNSTTSPAVTGRHHIPLNVGKVSSIGDVGTIRTQLQHRKDQLSKEIGVEQEITKGTKKLSKMKVLNKKTRDQASLEHDFSVSKIQLLRSELAKINSSLQAYQPESARSTQIPLIPLSLKTTNRISFISPLSDVVEKHYYVDPILVQDAICDFQELRYSISSVPKDDSGIKTLFEYLGHLSLLSKRFINSKIQHGISFIWHDAINGTPATQQSYVFEKACVIFNIAALYTQIGAQQDRSTKENIQTAISYLEKALGIIEYMKHNFSHSPTLDMTPQVLSFFSDLMRAQAVELQWDLLVLEGLKETDIQSLVEYSQRTKTIAECFRPLRELVEEPPFKEYIPPAWAAIVKIKDAHYKAIAHYYAAVIHEKMYEICSKGLNDRDIEAHRASITTELHFLYTADSTNIDELFSPDDKHQMGLAKSHLNCATVLHDYALNFKSLSKELESITILKKLLEDASTRTQRMKDKVSNTESIAMISPTIQPAIIDLNPVIPSFTKVKDTFEAIGPLQKFCAEYSWSPPKKLTLSKRTTGGYGFSVRGSKPVRISSVRDDDDDRGLAVDDWIIKVNDKDVRWLMHADVVSLVQSSPNDILEIEVITPTASATPTAKGVGKTPTSKEPPTSI</sequence>
<dbReference type="Gene3D" id="1.25.40.280">
    <property type="entry name" value="alix/aip1 like domains"/>
    <property type="match status" value="1"/>
</dbReference>
<dbReference type="Pfam" id="PF03097">
    <property type="entry name" value="BRO1"/>
    <property type="match status" value="1"/>
</dbReference>
<evidence type="ECO:0000259" key="2">
    <source>
        <dbReference type="PROSITE" id="PS50106"/>
    </source>
</evidence>
<dbReference type="SMART" id="SM00228">
    <property type="entry name" value="PDZ"/>
    <property type="match status" value="1"/>
</dbReference>
<dbReference type="Pfam" id="PF00595">
    <property type="entry name" value="PDZ"/>
    <property type="match status" value="1"/>
</dbReference>
<dbReference type="SUPFAM" id="SSF46585">
    <property type="entry name" value="HR1 repeat"/>
    <property type="match status" value="1"/>
</dbReference>
<dbReference type="SMART" id="SM01041">
    <property type="entry name" value="BRO1"/>
    <property type="match status" value="1"/>
</dbReference>
<reference evidence="5" key="1">
    <citation type="journal article" date="2010" name="Nature">
        <title>The Amphimedon queenslandica genome and the evolution of animal complexity.</title>
        <authorList>
            <person name="Srivastava M."/>
            <person name="Simakov O."/>
            <person name="Chapman J."/>
            <person name="Fahey B."/>
            <person name="Gauthier M.E."/>
            <person name="Mitros T."/>
            <person name="Richards G.S."/>
            <person name="Conaco C."/>
            <person name="Dacre M."/>
            <person name="Hellsten U."/>
            <person name="Larroux C."/>
            <person name="Putnam N.H."/>
            <person name="Stanke M."/>
            <person name="Adamska M."/>
            <person name="Darling A."/>
            <person name="Degnan S.M."/>
            <person name="Oakley T.H."/>
            <person name="Plachetzki D.C."/>
            <person name="Zhai Y."/>
            <person name="Adamski M."/>
            <person name="Calcino A."/>
            <person name="Cummins S.F."/>
            <person name="Goodstein D.M."/>
            <person name="Harris C."/>
            <person name="Jackson D.J."/>
            <person name="Leys S.P."/>
            <person name="Shu S."/>
            <person name="Woodcroft B.J."/>
            <person name="Vervoort M."/>
            <person name="Kosik K.S."/>
            <person name="Manning G."/>
            <person name="Degnan B.M."/>
            <person name="Rokhsar D.S."/>
        </authorList>
    </citation>
    <scope>NUCLEOTIDE SEQUENCE [LARGE SCALE GENOMIC DNA]</scope>
</reference>
<dbReference type="RefSeq" id="XP_011403221.2">
    <property type="nucleotide sequence ID" value="XM_011404919.2"/>
</dbReference>
<dbReference type="InterPro" id="IPR038499">
    <property type="entry name" value="BRO1_sf"/>
</dbReference>
<name>A0AAN0ILE1_AMPQE</name>
<accession>A0AAN0ILE1</accession>
<dbReference type="InterPro" id="IPR004328">
    <property type="entry name" value="BRO1_dom"/>
</dbReference>
<dbReference type="GO" id="GO:0051497">
    <property type="term" value="P:negative regulation of stress fiber assembly"/>
    <property type="evidence" value="ECO:0007669"/>
    <property type="project" value="TreeGrafter"/>
</dbReference>
<reference evidence="4" key="2">
    <citation type="submission" date="2024-06" db="UniProtKB">
        <authorList>
            <consortium name="EnsemblMetazoa"/>
        </authorList>
    </citation>
    <scope>IDENTIFICATION</scope>
</reference>
<protein>
    <submittedName>
        <fullName evidence="4">Uncharacterized protein</fullName>
    </submittedName>
</protein>
<feature type="domain" description="PDZ" evidence="2">
    <location>
        <begin position="525"/>
        <end position="593"/>
    </location>
</feature>
<evidence type="ECO:0000313" key="4">
    <source>
        <dbReference type="EnsemblMetazoa" id="XP_011403221.2"/>
    </source>
</evidence>
<feature type="domain" description="BRO1" evidence="3">
    <location>
        <begin position="116"/>
        <end position="625"/>
    </location>
</feature>
<dbReference type="InterPro" id="IPR036274">
    <property type="entry name" value="HR1_rpt_sf"/>
</dbReference>
<organism evidence="4 5">
    <name type="scientific">Amphimedon queenslandica</name>
    <name type="common">Sponge</name>
    <dbReference type="NCBI Taxonomy" id="400682"/>
    <lineage>
        <taxon>Eukaryota</taxon>
        <taxon>Metazoa</taxon>
        <taxon>Porifera</taxon>
        <taxon>Demospongiae</taxon>
        <taxon>Heteroscleromorpha</taxon>
        <taxon>Haplosclerida</taxon>
        <taxon>Niphatidae</taxon>
        <taxon>Amphimedon</taxon>
    </lineage>
</organism>
<dbReference type="PROSITE" id="PS50106">
    <property type="entry name" value="PDZ"/>
    <property type="match status" value="1"/>
</dbReference>
<dbReference type="Proteomes" id="UP000007879">
    <property type="component" value="Unassembled WGS sequence"/>
</dbReference>
<dbReference type="InterPro" id="IPR001478">
    <property type="entry name" value="PDZ"/>
</dbReference>
<feature type="compositionally biased region" description="Polar residues" evidence="1">
    <location>
        <begin position="615"/>
        <end position="625"/>
    </location>
</feature>
<dbReference type="InterPro" id="IPR036034">
    <property type="entry name" value="PDZ_sf"/>
</dbReference>
<dbReference type="EnsemblMetazoa" id="XM_011404919.2">
    <property type="protein sequence ID" value="XP_011403221.2"/>
    <property type="gene ID" value="LOC105312341"/>
</dbReference>
<evidence type="ECO:0000256" key="1">
    <source>
        <dbReference type="SAM" id="MobiDB-lite"/>
    </source>
</evidence>
<dbReference type="SUPFAM" id="SSF50156">
    <property type="entry name" value="PDZ domain-like"/>
    <property type="match status" value="1"/>
</dbReference>
<dbReference type="Gene3D" id="1.10.287.160">
    <property type="entry name" value="HR1 repeat"/>
    <property type="match status" value="1"/>
</dbReference>
<feature type="region of interest" description="Disordered" evidence="1">
    <location>
        <begin position="605"/>
        <end position="625"/>
    </location>
</feature>
<dbReference type="KEGG" id="aqu:105312341"/>
<keyword evidence="5" id="KW-1185">Reference proteome</keyword>
<dbReference type="PROSITE" id="PS51180">
    <property type="entry name" value="BRO1"/>
    <property type="match status" value="1"/>
</dbReference>
<dbReference type="GeneID" id="105312341"/>
<dbReference type="InterPro" id="IPR047138">
    <property type="entry name" value="RHPN1_2"/>
</dbReference>
<dbReference type="PANTHER" id="PTHR23031">
    <property type="entry name" value="RHOPHILIN"/>
    <property type="match status" value="1"/>
</dbReference>
<evidence type="ECO:0000259" key="3">
    <source>
        <dbReference type="PROSITE" id="PS51180"/>
    </source>
</evidence>
<dbReference type="PANTHER" id="PTHR23031:SF15">
    <property type="entry name" value="LD12055P"/>
    <property type="match status" value="1"/>
</dbReference>
<proteinExistence type="predicted"/>
<evidence type="ECO:0000313" key="5">
    <source>
        <dbReference type="Proteomes" id="UP000007879"/>
    </source>
</evidence>